<protein>
    <submittedName>
        <fullName evidence="2">Relaxase/mobilization nuclease domain-containing protein</fullName>
    </submittedName>
</protein>
<feature type="domain" description="MobA/VirD2-like nuclease" evidence="1">
    <location>
        <begin position="17"/>
        <end position="145"/>
    </location>
</feature>
<keyword evidence="3" id="KW-1185">Reference proteome</keyword>
<proteinExistence type="predicted"/>
<reference evidence="2 3" key="1">
    <citation type="submission" date="2020-11" db="EMBL/GenBank/DDBJ databases">
        <title>Pedobacter endophytica, an endophytic bacteria isolated form Carex pumila.</title>
        <authorList>
            <person name="Peng Y."/>
            <person name="Jiang L."/>
            <person name="Lee J."/>
        </authorList>
    </citation>
    <scope>NUCLEOTIDE SEQUENCE [LARGE SCALE GENOMIC DNA]</scope>
    <source>
        <strain evidence="2 3">JBR3-12</strain>
    </source>
</reference>
<dbReference type="RefSeq" id="WP_196099995.1">
    <property type="nucleotide sequence ID" value="NZ_CP064939.1"/>
</dbReference>
<evidence type="ECO:0000313" key="3">
    <source>
        <dbReference type="Proteomes" id="UP000594759"/>
    </source>
</evidence>
<dbReference type="InterPro" id="IPR005094">
    <property type="entry name" value="Endonuclease_MobA/VirD2"/>
</dbReference>
<dbReference type="Proteomes" id="UP000594759">
    <property type="component" value="Chromosome"/>
</dbReference>
<evidence type="ECO:0000259" key="1">
    <source>
        <dbReference type="Pfam" id="PF03432"/>
    </source>
</evidence>
<name>A0A7S9L1S5_9SPHI</name>
<dbReference type="KEGG" id="pex:IZT61_04470"/>
<dbReference type="AlphaFoldDB" id="A0A7S9L1S5"/>
<accession>A0A7S9L1S5</accession>
<dbReference type="Pfam" id="PF03432">
    <property type="entry name" value="Relaxase"/>
    <property type="match status" value="1"/>
</dbReference>
<dbReference type="EMBL" id="CP064939">
    <property type="protein sequence ID" value="QPH40541.1"/>
    <property type="molecule type" value="Genomic_DNA"/>
</dbReference>
<sequence>MIVKILWKSKTFRAVRYNTNKVEKNKGELLKVSGFGALEGLSEVKPQDYINYLSSIAARNRRVVYPQFHAMISPKGRSLGKEELVTLAERWLKGMGYGDQPYLLIFHKDTRNNHIHMVSSRIDHEGKKISDSYEKIRAYKVLNKLIGKDEEINAESVLSKALQYRFSTHAQFLLILEKHGYAIAPVDGIYKISKFGQQLGSIALSRIDEHISMGNSSQDRRSQLKQIFEKYRPITDSRVYPLKEKLAGGGEGRVLGYSSLLCEKLSSSFGLQFVFHFKNDKPPYGYTILDHSGKNVFKGSEIMSLGKFMETTPSFQLEMLPAEDSEVKTSHCENRFAPDEKMLLSAPADVNAADLISESSEGFSIADLSFGFDISDDIDDEQILGRNRRRQKKARTNTR</sequence>
<organism evidence="2 3">
    <name type="scientific">Pedobacter endophyticus</name>
    <dbReference type="NCBI Taxonomy" id="2789740"/>
    <lineage>
        <taxon>Bacteria</taxon>
        <taxon>Pseudomonadati</taxon>
        <taxon>Bacteroidota</taxon>
        <taxon>Sphingobacteriia</taxon>
        <taxon>Sphingobacteriales</taxon>
        <taxon>Sphingobacteriaceae</taxon>
        <taxon>Pedobacter</taxon>
    </lineage>
</organism>
<gene>
    <name evidence="2" type="ORF">IZT61_04470</name>
</gene>
<evidence type="ECO:0000313" key="2">
    <source>
        <dbReference type="EMBL" id="QPH40541.1"/>
    </source>
</evidence>